<dbReference type="PANTHER" id="PTHR30535:SF4">
    <property type="entry name" value="HEMIN-BINDING PERIPLASMIC PROTEIN HMUT"/>
    <property type="match status" value="1"/>
</dbReference>
<protein>
    <submittedName>
        <fullName evidence="4">Iron complex transport system substrate-binding protein</fullName>
    </submittedName>
</protein>
<feature type="chain" id="PRO_5011497252" evidence="2">
    <location>
        <begin position="28"/>
        <end position="342"/>
    </location>
</feature>
<dbReference type="Proteomes" id="UP000198677">
    <property type="component" value="Unassembled WGS sequence"/>
</dbReference>
<name>A0A1H7Y6C4_9NOCA</name>
<dbReference type="PROSITE" id="PS51257">
    <property type="entry name" value="PROKAR_LIPOPROTEIN"/>
    <property type="match status" value="1"/>
</dbReference>
<keyword evidence="2" id="KW-0732">Signal</keyword>
<dbReference type="EMBL" id="FOAW01000037">
    <property type="protein sequence ID" value="SEM41702.1"/>
    <property type="molecule type" value="Genomic_DNA"/>
</dbReference>
<evidence type="ECO:0000259" key="3">
    <source>
        <dbReference type="PROSITE" id="PS50983"/>
    </source>
</evidence>
<reference evidence="5" key="1">
    <citation type="submission" date="2016-10" db="EMBL/GenBank/DDBJ databases">
        <authorList>
            <person name="Varghese N."/>
            <person name="Submissions S."/>
        </authorList>
    </citation>
    <scope>NUCLEOTIDE SEQUENCE [LARGE SCALE GENOMIC DNA]</scope>
    <source>
        <strain evidence="5">DSM 44675</strain>
    </source>
</reference>
<dbReference type="SUPFAM" id="SSF53807">
    <property type="entry name" value="Helical backbone' metal receptor"/>
    <property type="match status" value="1"/>
</dbReference>
<dbReference type="PANTHER" id="PTHR30535">
    <property type="entry name" value="VITAMIN B12-BINDING PROTEIN"/>
    <property type="match status" value="1"/>
</dbReference>
<feature type="domain" description="Fe/B12 periplasmic-binding" evidence="3">
    <location>
        <begin position="82"/>
        <end position="340"/>
    </location>
</feature>
<dbReference type="Gene3D" id="3.40.50.1980">
    <property type="entry name" value="Nitrogenase molybdenum iron protein domain"/>
    <property type="match status" value="2"/>
</dbReference>
<accession>A0A1H7Y6C4</accession>
<evidence type="ECO:0000313" key="4">
    <source>
        <dbReference type="EMBL" id="SEM41702.1"/>
    </source>
</evidence>
<dbReference type="AlphaFoldDB" id="A0A1H7Y6C4"/>
<proteinExistence type="inferred from homology"/>
<dbReference type="PROSITE" id="PS50983">
    <property type="entry name" value="FE_B12_PBP"/>
    <property type="match status" value="1"/>
</dbReference>
<dbReference type="InterPro" id="IPR050902">
    <property type="entry name" value="ABC_Transporter_SBP"/>
</dbReference>
<evidence type="ECO:0000256" key="2">
    <source>
        <dbReference type="SAM" id="SignalP"/>
    </source>
</evidence>
<feature type="signal peptide" evidence="2">
    <location>
        <begin position="1"/>
        <end position="27"/>
    </location>
</feature>
<organism evidence="4 5">
    <name type="scientific">Rhodococcus maanshanensis</name>
    <dbReference type="NCBI Taxonomy" id="183556"/>
    <lineage>
        <taxon>Bacteria</taxon>
        <taxon>Bacillati</taxon>
        <taxon>Actinomycetota</taxon>
        <taxon>Actinomycetes</taxon>
        <taxon>Mycobacteriales</taxon>
        <taxon>Nocardiaceae</taxon>
        <taxon>Rhodococcus</taxon>
    </lineage>
</organism>
<gene>
    <name evidence="4" type="ORF">SAMN05444583_13710</name>
</gene>
<dbReference type="Pfam" id="PF01497">
    <property type="entry name" value="Peripla_BP_2"/>
    <property type="match status" value="1"/>
</dbReference>
<sequence length="342" mass="34434">MSRLLGARGARLLAIALTAAAMTTACATGGDAPTGAQTGRTTATLESLDPDPIAEHPASVLPVTVKSADGADVTITDTSRIVAADQYGTLTETVYALGFGDRLVGRDIAAKFPAVESVPNVTPSGRQLSAEAILNLHPTVVLTDASIGPRAVQDQLRAAGIPVVFFDPARSLTSVPDQIQAVADALGVPAEGTALRERTAAEIADATALVPSNADPLTIAFLYMRGPAITMLAGPGSGADSLIEGLGATDAGTAAGLTKDFTPITSEAMIAAAPDVFLMMTGGLESIGGVEGLTAIPGIAQTPAGRDQRIVDMQDGALLSFGPRTGAVLKALATAVYGPPAQ</sequence>
<comment type="similarity">
    <text evidence="1">Belongs to the bacterial solute-binding protein 8 family.</text>
</comment>
<keyword evidence="5" id="KW-1185">Reference proteome</keyword>
<evidence type="ECO:0000313" key="5">
    <source>
        <dbReference type="Proteomes" id="UP000198677"/>
    </source>
</evidence>
<evidence type="ECO:0000256" key="1">
    <source>
        <dbReference type="ARBA" id="ARBA00008814"/>
    </source>
</evidence>
<dbReference type="InterPro" id="IPR002491">
    <property type="entry name" value="ABC_transptr_periplasmic_BD"/>
</dbReference>